<comment type="caution">
    <text evidence="1">The sequence shown here is derived from an EMBL/GenBank/DDBJ whole genome shotgun (WGS) entry which is preliminary data.</text>
</comment>
<dbReference type="SUPFAM" id="SSF48371">
    <property type="entry name" value="ARM repeat"/>
    <property type="match status" value="1"/>
</dbReference>
<sequence length="236" mass="27619">MSRLVTLKKELNSLGSSQKAKASAWFFKTGKGEYGEGDKFIGVTLPEQRGIAKKYFDLPLKDIERLLNSPIHEHRSVALIILVNQYQKSDKKKQKEIFNFYLSHTKRINNWDLVDCSAGYIVGGYLIDKQVTILSKLTESKNIWERRISILATFKFIYNGRYKETFLIAEKLLADKHDLIHKAVGWMLRETGKRCGEDIEEEFLKKHYKKMPRTSLRYAIERFSKEKKFQYLKGLV</sequence>
<dbReference type="STRING" id="1798382.A3D77_07635"/>
<dbReference type="AlphaFoldDB" id="A0A1F5ZSM8"/>
<accession>A0A1F5ZSM8</accession>
<name>A0A1F5ZSM8_9BACT</name>
<dbReference type="Proteomes" id="UP000176923">
    <property type="component" value="Unassembled WGS sequence"/>
</dbReference>
<dbReference type="PANTHER" id="PTHR34070:SF1">
    <property type="entry name" value="DNA ALKYLATION REPAIR PROTEIN"/>
    <property type="match status" value="1"/>
</dbReference>
<dbReference type="Gene3D" id="1.25.10.90">
    <property type="match status" value="1"/>
</dbReference>
<evidence type="ECO:0000313" key="2">
    <source>
        <dbReference type="Proteomes" id="UP000176923"/>
    </source>
</evidence>
<dbReference type="PANTHER" id="PTHR34070">
    <property type="entry name" value="ARMADILLO-TYPE FOLD"/>
    <property type="match status" value="1"/>
</dbReference>
<reference evidence="1 2" key="1">
    <citation type="journal article" date="2016" name="Nat. Commun.">
        <title>Thousands of microbial genomes shed light on interconnected biogeochemical processes in an aquifer system.</title>
        <authorList>
            <person name="Anantharaman K."/>
            <person name="Brown C.T."/>
            <person name="Hug L.A."/>
            <person name="Sharon I."/>
            <person name="Castelle C.J."/>
            <person name="Probst A.J."/>
            <person name="Thomas B.C."/>
            <person name="Singh A."/>
            <person name="Wilkins M.J."/>
            <person name="Karaoz U."/>
            <person name="Brodie E.L."/>
            <person name="Williams K.H."/>
            <person name="Hubbard S.S."/>
            <person name="Banfield J.F."/>
        </authorList>
    </citation>
    <scope>NUCLEOTIDE SEQUENCE [LARGE SCALE GENOMIC DNA]</scope>
</reference>
<dbReference type="InterPro" id="IPR016024">
    <property type="entry name" value="ARM-type_fold"/>
</dbReference>
<protein>
    <submittedName>
        <fullName evidence="1">DNA alkylation repair protein</fullName>
    </submittedName>
</protein>
<dbReference type="InterPro" id="IPR014825">
    <property type="entry name" value="DNA_alkylation"/>
</dbReference>
<dbReference type="CDD" id="cd06561">
    <property type="entry name" value="AlkD_like"/>
    <property type="match status" value="1"/>
</dbReference>
<gene>
    <name evidence="1" type="ORF">A3D77_07635</name>
</gene>
<dbReference type="Pfam" id="PF08713">
    <property type="entry name" value="DNA_alkylation"/>
    <property type="match status" value="1"/>
</dbReference>
<proteinExistence type="predicted"/>
<evidence type="ECO:0000313" key="1">
    <source>
        <dbReference type="EMBL" id="OGG15383.1"/>
    </source>
</evidence>
<organism evidence="1 2">
    <name type="scientific">Candidatus Gottesmanbacteria bacterium RIFCSPHIGHO2_02_FULL_39_11</name>
    <dbReference type="NCBI Taxonomy" id="1798382"/>
    <lineage>
        <taxon>Bacteria</taxon>
        <taxon>Candidatus Gottesmaniibacteriota</taxon>
    </lineage>
</organism>
<dbReference type="EMBL" id="MFJL01000026">
    <property type="protein sequence ID" value="OGG15383.1"/>
    <property type="molecule type" value="Genomic_DNA"/>
</dbReference>